<feature type="transmembrane region" description="Helical" evidence="4">
    <location>
        <begin position="299"/>
        <end position="321"/>
    </location>
</feature>
<evidence type="ECO:0000313" key="6">
    <source>
        <dbReference type="EMBL" id="KWV59070.1"/>
    </source>
</evidence>
<evidence type="ECO:0000256" key="2">
    <source>
        <dbReference type="ARBA" id="ARBA00022989"/>
    </source>
</evidence>
<dbReference type="InterPro" id="IPR052524">
    <property type="entry name" value="MFS_Cyanate_Porter"/>
</dbReference>
<dbReference type="InterPro" id="IPR036259">
    <property type="entry name" value="MFS_trans_sf"/>
</dbReference>
<dbReference type="Proteomes" id="UP000057737">
    <property type="component" value="Unassembled WGS sequence"/>
</dbReference>
<dbReference type="NCBIfam" id="NF007256">
    <property type="entry name" value="PRK09705.1"/>
    <property type="match status" value="1"/>
</dbReference>
<feature type="transmembrane region" description="Helical" evidence="4">
    <location>
        <begin position="78"/>
        <end position="95"/>
    </location>
</feature>
<evidence type="ECO:0000256" key="3">
    <source>
        <dbReference type="ARBA" id="ARBA00023136"/>
    </source>
</evidence>
<gene>
    <name evidence="6" type="ORF">AS156_33420</name>
</gene>
<dbReference type="PROSITE" id="PS50850">
    <property type="entry name" value="MFS"/>
    <property type="match status" value="1"/>
</dbReference>
<feature type="transmembrane region" description="Helical" evidence="4">
    <location>
        <begin position="274"/>
        <end position="293"/>
    </location>
</feature>
<feature type="transmembrane region" description="Helical" evidence="4">
    <location>
        <begin position="209"/>
        <end position="231"/>
    </location>
</feature>
<evidence type="ECO:0000256" key="1">
    <source>
        <dbReference type="ARBA" id="ARBA00022692"/>
    </source>
</evidence>
<feature type="transmembrane region" description="Helical" evidence="4">
    <location>
        <begin position="237"/>
        <end position="262"/>
    </location>
</feature>
<evidence type="ECO:0000256" key="4">
    <source>
        <dbReference type="SAM" id="Phobius"/>
    </source>
</evidence>
<dbReference type="RefSeq" id="WP_066502843.1">
    <property type="nucleotide sequence ID" value="NZ_LNCU01000034.1"/>
</dbReference>
<dbReference type="SUPFAM" id="SSF103473">
    <property type="entry name" value="MFS general substrate transporter"/>
    <property type="match status" value="1"/>
</dbReference>
<keyword evidence="1 4" id="KW-0812">Transmembrane</keyword>
<evidence type="ECO:0000259" key="5">
    <source>
        <dbReference type="PROSITE" id="PS50850"/>
    </source>
</evidence>
<feature type="transmembrane region" description="Helical" evidence="4">
    <location>
        <begin position="44"/>
        <end position="66"/>
    </location>
</feature>
<dbReference type="PANTHER" id="PTHR23523">
    <property type="match status" value="1"/>
</dbReference>
<protein>
    <submittedName>
        <fullName evidence="6">MFS transporter</fullName>
    </submittedName>
</protein>
<keyword evidence="2 4" id="KW-1133">Transmembrane helix</keyword>
<feature type="transmembrane region" description="Helical" evidence="4">
    <location>
        <begin position="133"/>
        <end position="155"/>
    </location>
</feature>
<dbReference type="PANTHER" id="PTHR23523:SF1">
    <property type="entry name" value="CYANATE TRANSPORT PROTEIN CYNX"/>
    <property type="match status" value="1"/>
</dbReference>
<proteinExistence type="predicted"/>
<reference evidence="6 7" key="1">
    <citation type="submission" date="2015-11" db="EMBL/GenBank/DDBJ databases">
        <title>Draft Genome Sequence of the Strain BR 10303 (Bradyrhizobium sp.) isolated from nodules of Centrolobium paraense.</title>
        <authorList>
            <person name="Zelli J.E."/>
            <person name="Simoes-Araujo J.L."/>
            <person name="Barauna A.C."/>
            <person name="Silva K."/>
        </authorList>
    </citation>
    <scope>NUCLEOTIDE SEQUENCE [LARGE SCALE GENOMIC DNA]</scope>
    <source>
        <strain evidence="6 7">BR 10303</strain>
    </source>
</reference>
<dbReference type="OrthoDB" id="5758872at2"/>
<sequence length="401" mass="41441">MAKQSRIPSTALLLSVVILVGMNLRPFLTVVGPLATDIRDATGLGFQSMSLFTLVPMVLMGLLALTGSRLQATVGARSAVIGALVILTLASALRLVPMSGIALIATAALCGLGVSIIQATFPGIIKAYFPRHVAAVMGLYSSMLMAGGALGAQIGPAVAETTGSWQLGLAWTTIPALAAVVVSWMVLPHDRSTSSAGIPVAVLLRRPRTWLLILGFGLMNGGYSSVIAWLAPYYQSLGWTAAASGSVLATMATCQAIAAVSIPVLASRSEDRRLWIWLTLMMQIAGFAGLALAPLTSPLGWAALVGAGLGGCFPLFMVVALDHFEHPAHAGALSALMQGGFLIAAIPPWLVAVLHDASGGFTAGWLMHLGCAASVAILSLRFAPHSYARVMKIAAAARADI</sequence>
<evidence type="ECO:0000313" key="7">
    <source>
        <dbReference type="Proteomes" id="UP000057737"/>
    </source>
</evidence>
<name>A0A109K1P7_9BRAD</name>
<feature type="transmembrane region" description="Helical" evidence="4">
    <location>
        <begin position="12"/>
        <end position="32"/>
    </location>
</feature>
<dbReference type="Pfam" id="PF07690">
    <property type="entry name" value="MFS_1"/>
    <property type="match status" value="1"/>
</dbReference>
<feature type="domain" description="Major facilitator superfamily (MFS) profile" evidence="5">
    <location>
        <begin position="9"/>
        <end position="387"/>
    </location>
</feature>
<feature type="transmembrane region" description="Helical" evidence="4">
    <location>
        <begin position="333"/>
        <end position="351"/>
    </location>
</feature>
<dbReference type="AlphaFoldDB" id="A0A109K1P7"/>
<organism evidence="6 7">
    <name type="scientific">Bradyrhizobium macuxiense</name>
    <dbReference type="NCBI Taxonomy" id="1755647"/>
    <lineage>
        <taxon>Bacteria</taxon>
        <taxon>Pseudomonadati</taxon>
        <taxon>Pseudomonadota</taxon>
        <taxon>Alphaproteobacteria</taxon>
        <taxon>Hyphomicrobiales</taxon>
        <taxon>Nitrobacteraceae</taxon>
        <taxon>Bradyrhizobium</taxon>
    </lineage>
</organism>
<comment type="caution">
    <text evidence="6">The sequence shown here is derived from an EMBL/GenBank/DDBJ whole genome shotgun (WGS) entry which is preliminary data.</text>
</comment>
<dbReference type="EMBL" id="LNCU01000034">
    <property type="protein sequence ID" value="KWV59070.1"/>
    <property type="molecule type" value="Genomic_DNA"/>
</dbReference>
<feature type="transmembrane region" description="Helical" evidence="4">
    <location>
        <begin position="101"/>
        <end position="121"/>
    </location>
</feature>
<feature type="transmembrane region" description="Helical" evidence="4">
    <location>
        <begin position="167"/>
        <end position="188"/>
    </location>
</feature>
<accession>A0A109K1P7</accession>
<dbReference type="InterPro" id="IPR020846">
    <property type="entry name" value="MFS_dom"/>
</dbReference>
<dbReference type="Gene3D" id="1.20.1250.20">
    <property type="entry name" value="MFS general substrate transporter like domains"/>
    <property type="match status" value="2"/>
</dbReference>
<keyword evidence="7" id="KW-1185">Reference proteome</keyword>
<dbReference type="InterPro" id="IPR011701">
    <property type="entry name" value="MFS"/>
</dbReference>
<dbReference type="GO" id="GO:0022857">
    <property type="term" value="F:transmembrane transporter activity"/>
    <property type="evidence" value="ECO:0007669"/>
    <property type="project" value="InterPro"/>
</dbReference>
<keyword evidence="3 4" id="KW-0472">Membrane</keyword>
<feature type="transmembrane region" description="Helical" evidence="4">
    <location>
        <begin position="363"/>
        <end position="383"/>
    </location>
</feature>